<protein>
    <submittedName>
        <fullName evidence="2">Holin</fullName>
    </submittedName>
</protein>
<feature type="transmembrane region" description="Helical" evidence="1">
    <location>
        <begin position="6"/>
        <end position="25"/>
    </location>
</feature>
<sequence length="90" mass="9323">MDFSQYLVPAVMAGCLVVGYCIKSIESLQINDYIPTILAVLGALIAVSLNGFSVEVAIAGAVSGLASTGLHQAFTRFLEGLSGSQQKDGD</sequence>
<dbReference type="RefSeq" id="WP_173103757.1">
    <property type="nucleotide sequence ID" value="NZ_AP022822.1"/>
</dbReference>
<evidence type="ECO:0000313" key="3">
    <source>
        <dbReference type="Proteomes" id="UP000502998"/>
    </source>
</evidence>
<gene>
    <name evidence="2" type="ORF">EsVE80_21570</name>
</gene>
<feature type="transmembrane region" description="Helical" evidence="1">
    <location>
        <begin position="37"/>
        <end position="62"/>
    </location>
</feature>
<dbReference type="KEGG" id="esg:EsVE80_21570"/>
<reference evidence="2 3" key="1">
    <citation type="submission" date="2020-02" db="EMBL/GenBank/DDBJ databases">
        <title>Characterization of vanA genotype vancomycin-resistant Enterococcus saigonensis VE80.</title>
        <authorList>
            <person name="Harada T."/>
            <person name="Motooka D."/>
            <person name="Nakamura S."/>
            <person name="Yamamoto Y."/>
            <person name="Kawahara R."/>
            <person name="Kawatsu K."/>
        </authorList>
    </citation>
    <scope>NUCLEOTIDE SEQUENCE [LARGE SCALE GENOMIC DNA]</scope>
    <source>
        <strain evidence="2 3">VE80</strain>
    </source>
</reference>
<dbReference type="Pfam" id="PF16079">
    <property type="entry name" value="Phage_holin_5_2"/>
    <property type="match status" value="1"/>
</dbReference>
<dbReference type="Proteomes" id="UP000502998">
    <property type="component" value="Chromosome"/>
</dbReference>
<keyword evidence="3" id="KW-1185">Reference proteome</keyword>
<dbReference type="AlphaFoldDB" id="A0A679IRB1"/>
<keyword evidence="1" id="KW-0812">Transmembrane</keyword>
<keyword evidence="1" id="KW-0472">Membrane</keyword>
<accession>A0A679IRB1</accession>
<evidence type="ECO:0000313" key="2">
    <source>
        <dbReference type="EMBL" id="BCA86634.1"/>
    </source>
</evidence>
<dbReference type="InterPro" id="IPR032111">
    <property type="entry name" value="Clostridium_phage_holin"/>
</dbReference>
<dbReference type="EMBL" id="AP022822">
    <property type="protein sequence ID" value="BCA86634.1"/>
    <property type="molecule type" value="Genomic_DNA"/>
</dbReference>
<organism evidence="2 3">
    <name type="scientific">Enterococcus saigonensis</name>
    <dbReference type="NCBI Taxonomy" id="1805431"/>
    <lineage>
        <taxon>Bacteria</taxon>
        <taxon>Bacillati</taxon>
        <taxon>Bacillota</taxon>
        <taxon>Bacilli</taxon>
        <taxon>Lactobacillales</taxon>
        <taxon>Enterococcaceae</taxon>
        <taxon>Enterococcus</taxon>
    </lineage>
</organism>
<name>A0A679IRB1_9ENTE</name>
<evidence type="ECO:0000256" key="1">
    <source>
        <dbReference type="SAM" id="Phobius"/>
    </source>
</evidence>
<keyword evidence="1" id="KW-1133">Transmembrane helix</keyword>
<proteinExistence type="predicted"/>